<dbReference type="RefSeq" id="WP_181836303.1">
    <property type="nucleotide sequence ID" value="NZ_JACERN010000033.1"/>
</dbReference>
<accession>A0A838Y1Z8</accession>
<gene>
    <name evidence="2" type="ORF">H2Z84_12700</name>
</gene>
<dbReference type="AlphaFoldDB" id="A0A838Y1Z8"/>
<feature type="transmembrane region" description="Helical" evidence="1">
    <location>
        <begin position="7"/>
        <end position="24"/>
    </location>
</feature>
<sequence length="300" mass="33986">MENIYKISTGIILFIITSIVTYLFRMRQLYVASPTLFKRTELSTNGSVSQIFIYNKGNHVEEDITVALDPSLKAELLASDTPGLSIAGNNIIVDRLHKNRSASALLLIENGIFDYTKINSITSKATEGKIIKRVADVPPNAAKFFIFVIFIIAIFLGLFGADHAYSYVKNRYLEYRLKPIYEQGWHNLSNYYDSELRKSYGDQEFPVRYMSTDTNGPRPTVTFEVYNKAAVPLEVTADKNHKLENTLTNFANVTIPAMSHSTLIVPIPNPDPTSHMPEIAFTFKSGEEFIYEFYLIIPKQ</sequence>
<keyword evidence="1" id="KW-0472">Membrane</keyword>
<reference evidence="2 3" key="1">
    <citation type="submission" date="2020-07" db="EMBL/GenBank/DDBJ databases">
        <title>Draft genome sequence of violacein-producing bacteria and related species.</title>
        <authorList>
            <person name="Wilson H.S."/>
            <person name="De Leon M.E."/>
        </authorList>
    </citation>
    <scope>NUCLEOTIDE SEQUENCE [LARGE SCALE GENOMIC DNA]</scope>
    <source>
        <strain evidence="2 3">HSC-21Su07</strain>
    </source>
</reference>
<proteinExistence type="predicted"/>
<keyword evidence="1" id="KW-1133">Transmembrane helix</keyword>
<keyword evidence="1" id="KW-0812">Transmembrane</keyword>
<keyword evidence="3" id="KW-1185">Reference proteome</keyword>
<name>A0A838Y1Z8_9NEIS</name>
<comment type="caution">
    <text evidence="2">The sequence shown here is derived from an EMBL/GenBank/DDBJ whole genome shotgun (WGS) entry which is preliminary data.</text>
</comment>
<evidence type="ECO:0000256" key="1">
    <source>
        <dbReference type="SAM" id="Phobius"/>
    </source>
</evidence>
<evidence type="ECO:0000313" key="2">
    <source>
        <dbReference type="EMBL" id="MBA4709233.1"/>
    </source>
</evidence>
<dbReference type="EMBL" id="JACERN010000033">
    <property type="protein sequence ID" value="MBA4709233.1"/>
    <property type="molecule type" value="Genomic_DNA"/>
</dbReference>
<evidence type="ECO:0000313" key="3">
    <source>
        <dbReference type="Proteomes" id="UP000545606"/>
    </source>
</evidence>
<organism evidence="2 3">
    <name type="scientific">Aquitalea aquatica</name>
    <dbReference type="NCBI Taxonomy" id="3044273"/>
    <lineage>
        <taxon>Bacteria</taxon>
        <taxon>Pseudomonadati</taxon>
        <taxon>Pseudomonadota</taxon>
        <taxon>Betaproteobacteria</taxon>
        <taxon>Neisseriales</taxon>
        <taxon>Chromobacteriaceae</taxon>
        <taxon>Aquitalea</taxon>
    </lineage>
</organism>
<protein>
    <submittedName>
        <fullName evidence="2">Uncharacterized protein</fullName>
    </submittedName>
</protein>
<dbReference type="Proteomes" id="UP000545606">
    <property type="component" value="Unassembled WGS sequence"/>
</dbReference>
<feature type="transmembrane region" description="Helical" evidence="1">
    <location>
        <begin position="144"/>
        <end position="168"/>
    </location>
</feature>